<evidence type="ECO:0000313" key="3">
    <source>
        <dbReference type="Proteomes" id="UP000306102"/>
    </source>
</evidence>
<keyword evidence="3" id="KW-1185">Reference proteome</keyword>
<sequence>MTDKAYQVTTNPTYPSKKNSHLCSSSTIPPPPATIMNSKLNYMNKSPKTDTTNSFWNWKKGPNSNNRKRGERRLSVTGFLQDNGRKTEAAAVLGPGGGVGVGCGAGVGFGLVGGVGYGGWPWNHVRMVFGVGMGCGLGVGFGYGHGFGFGFSLDSLEDYFSEGNSDSNKGIVIQI</sequence>
<evidence type="ECO:0000313" key="2">
    <source>
        <dbReference type="EMBL" id="THG06697.1"/>
    </source>
</evidence>
<gene>
    <name evidence="2" type="ORF">TEA_026605</name>
</gene>
<dbReference type="EMBL" id="SDRB02010403">
    <property type="protein sequence ID" value="THG06697.1"/>
    <property type="molecule type" value="Genomic_DNA"/>
</dbReference>
<proteinExistence type="predicted"/>
<feature type="region of interest" description="Disordered" evidence="1">
    <location>
        <begin position="1"/>
        <end position="30"/>
    </location>
</feature>
<name>A0A4V3WLZ7_CAMSN</name>
<dbReference type="PANTHER" id="PTHR34201">
    <property type="entry name" value="GLYCINE-RICH PROTEIN"/>
    <property type="match status" value="1"/>
</dbReference>
<comment type="caution">
    <text evidence="2">The sequence shown here is derived from an EMBL/GenBank/DDBJ whole genome shotgun (WGS) entry which is preliminary data.</text>
</comment>
<dbReference type="STRING" id="542762.A0A4V3WLZ7"/>
<protein>
    <recommendedName>
        <fullName evidence="4">Glycine-rich protein</fullName>
    </recommendedName>
</protein>
<dbReference type="AlphaFoldDB" id="A0A4V3WLZ7"/>
<reference evidence="2 3" key="1">
    <citation type="journal article" date="2018" name="Proc. Natl. Acad. Sci. U.S.A.">
        <title>Draft genome sequence of Camellia sinensis var. sinensis provides insights into the evolution of the tea genome and tea quality.</title>
        <authorList>
            <person name="Wei C."/>
            <person name="Yang H."/>
            <person name="Wang S."/>
            <person name="Zhao J."/>
            <person name="Liu C."/>
            <person name="Gao L."/>
            <person name="Xia E."/>
            <person name="Lu Y."/>
            <person name="Tai Y."/>
            <person name="She G."/>
            <person name="Sun J."/>
            <person name="Cao H."/>
            <person name="Tong W."/>
            <person name="Gao Q."/>
            <person name="Li Y."/>
            <person name="Deng W."/>
            <person name="Jiang X."/>
            <person name="Wang W."/>
            <person name="Chen Q."/>
            <person name="Zhang S."/>
            <person name="Li H."/>
            <person name="Wu J."/>
            <person name="Wang P."/>
            <person name="Li P."/>
            <person name="Shi C."/>
            <person name="Zheng F."/>
            <person name="Jian J."/>
            <person name="Huang B."/>
            <person name="Shan D."/>
            <person name="Shi M."/>
            <person name="Fang C."/>
            <person name="Yue Y."/>
            <person name="Li F."/>
            <person name="Li D."/>
            <person name="Wei S."/>
            <person name="Han B."/>
            <person name="Jiang C."/>
            <person name="Yin Y."/>
            <person name="Xia T."/>
            <person name="Zhang Z."/>
            <person name="Bennetzen J.L."/>
            <person name="Zhao S."/>
            <person name="Wan X."/>
        </authorList>
    </citation>
    <scope>NUCLEOTIDE SEQUENCE [LARGE SCALE GENOMIC DNA]</scope>
    <source>
        <strain evidence="3">cv. Shuchazao</strain>
        <tissue evidence="2">Leaf</tissue>
    </source>
</reference>
<evidence type="ECO:0000256" key="1">
    <source>
        <dbReference type="SAM" id="MobiDB-lite"/>
    </source>
</evidence>
<accession>A0A4V3WLZ7</accession>
<dbReference type="Proteomes" id="UP000306102">
    <property type="component" value="Unassembled WGS sequence"/>
</dbReference>
<dbReference type="InterPro" id="IPR053288">
    <property type="entry name" value="TGD_Bridge_Protein"/>
</dbReference>
<dbReference type="PANTHER" id="PTHR34201:SF6">
    <property type="entry name" value="GLYCINE-RICH PROTEIN"/>
    <property type="match status" value="1"/>
</dbReference>
<evidence type="ECO:0008006" key="4">
    <source>
        <dbReference type="Google" id="ProtNLM"/>
    </source>
</evidence>
<feature type="compositionally biased region" description="Polar residues" evidence="1">
    <location>
        <begin position="7"/>
        <end position="27"/>
    </location>
</feature>
<organism evidence="2 3">
    <name type="scientific">Camellia sinensis var. sinensis</name>
    <name type="common">China tea</name>
    <dbReference type="NCBI Taxonomy" id="542762"/>
    <lineage>
        <taxon>Eukaryota</taxon>
        <taxon>Viridiplantae</taxon>
        <taxon>Streptophyta</taxon>
        <taxon>Embryophyta</taxon>
        <taxon>Tracheophyta</taxon>
        <taxon>Spermatophyta</taxon>
        <taxon>Magnoliopsida</taxon>
        <taxon>eudicotyledons</taxon>
        <taxon>Gunneridae</taxon>
        <taxon>Pentapetalae</taxon>
        <taxon>asterids</taxon>
        <taxon>Ericales</taxon>
        <taxon>Theaceae</taxon>
        <taxon>Camellia</taxon>
    </lineage>
</organism>